<feature type="region of interest" description="Disordered" evidence="1">
    <location>
        <begin position="1"/>
        <end position="31"/>
    </location>
</feature>
<protein>
    <submittedName>
        <fullName evidence="2">Uncharacterized protein</fullName>
    </submittedName>
</protein>
<name>A0AAD4EJZ8_9AGAM</name>
<keyword evidence="3" id="KW-1185">Reference proteome</keyword>
<gene>
    <name evidence="2" type="ORF">F5891DRAFT_1100843</name>
</gene>
<dbReference type="EMBL" id="JABBWK010000003">
    <property type="protein sequence ID" value="KAG1907517.1"/>
    <property type="molecule type" value="Genomic_DNA"/>
</dbReference>
<comment type="caution">
    <text evidence="2">The sequence shown here is derived from an EMBL/GenBank/DDBJ whole genome shotgun (WGS) entry which is preliminary data.</text>
</comment>
<dbReference type="Proteomes" id="UP001195769">
    <property type="component" value="Unassembled WGS sequence"/>
</dbReference>
<evidence type="ECO:0000256" key="1">
    <source>
        <dbReference type="SAM" id="MobiDB-lite"/>
    </source>
</evidence>
<dbReference type="AlphaFoldDB" id="A0AAD4EJZ8"/>
<reference evidence="2" key="1">
    <citation type="journal article" date="2020" name="New Phytol.">
        <title>Comparative genomics reveals dynamic genome evolution in host specialist ectomycorrhizal fungi.</title>
        <authorList>
            <person name="Lofgren L.A."/>
            <person name="Nguyen N.H."/>
            <person name="Vilgalys R."/>
            <person name="Ruytinx J."/>
            <person name="Liao H.L."/>
            <person name="Branco S."/>
            <person name="Kuo A."/>
            <person name="LaButti K."/>
            <person name="Lipzen A."/>
            <person name="Andreopoulos W."/>
            <person name="Pangilinan J."/>
            <person name="Riley R."/>
            <person name="Hundley H."/>
            <person name="Na H."/>
            <person name="Barry K."/>
            <person name="Grigoriev I.V."/>
            <person name="Stajich J.E."/>
            <person name="Kennedy P.G."/>
        </authorList>
    </citation>
    <scope>NUCLEOTIDE SEQUENCE</scope>
    <source>
        <strain evidence="2">FC203</strain>
    </source>
</reference>
<feature type="compositionally biased region" description="Basic and acidic residues" evidence="1">
    <location>
        <begin position="7"/>
        <end position="17"/>
    </location>
</feature>
<proteinExistence type="predicted"/>
<sequence>MLPQSHAAERQEAEKALGRQPTIEKFPRRHAGAPILNSGTTAFESYNNALQGADNVWAPFTSRIDYEVAKWAKLRGSGSTAFSELLAVEGLHDALGLSYRNTRELNQIIDRHLPCRRPRFKREEIIVADEAFDVYSRDVMECVKALYSDPDFSQHLNYTPERHYVDADKTIRMYHDMHTGKWWWSTQAKLEAEKPGATVIPIILSSDKTQVTMFRNKSAYPVYMTIGNIPKEIRRKPSRRAWILLAYLPTSKLEHITNKAARRRTATNLFHACVRHILEPLRVPGKDGVAMASGDGVVRRGHPIVACYSADYPEQLLTTGIKSGECPKCDVPHEELGSPDVPVKLRDLEAIVAALSLVDEDYDLWRQACQERGIKPIYKPFWLDLPHANIFQSITPDVLHQLYQGIVKHLIEWIKEAYSEAEIDARCRRLPPNHNIRLFLKGISNLSRVSGTEHNQICRFLLGIVIGIRLPGNLNNARLTRAVRAILDFLYLAQYPCHTDETLALLDDALTRFHDNKDIFLDLGIRSNFNLPKLHGFRHYVHMIKTYGTTDNYNTEYTERLHIDLTKDAYRATNHKDEYTQMTLWLERREKILWHDNFVQWRLVGDIAPQEIIPPDMDYRRAIKMTKHPTIKRVQLDRIVREYGATFFTEALARYVVGRNQPGLSAAQLEREAAHIIIPFDTVATFHRIKFNSINARGIQDSSVTVDSVHCQPSQEDKRGHMIPARFDTVLVNEGDGGTTGVDGYRVAQVRVVFTLTNQASNVLFRAGPAQPPTHLAYVEWFTPFQQPESHHGLYKVARLIRHGERLASIIEISDICRSIHLIPNFGVAAPREWTSSTVLECCSTFFVNPFSDRHAYLTLV</sequence>
<dbReference type="RefSeq" id="XP_041233092.1">
    <property type="nucleotide sequence ID" value="XM_041363573.1"/>
</dbReference>
<evidence type="ECO:0000313" key="2">
    <source>
        <dbReference type="EMBL" id="KAG1907517.1"/>
    </source>
</evidence>
<dbReference type="Pfam" id="PF18759">
    <property type="entry name" value="Plavaka"/>
    <property type="match status" value="1"/>
</dbReference>
<organism evidence="2 3">
    <name type="scientific">Suillus fuscotomentosus</name>
    <dbReference type="NCBI Taxonomy" id="1912939"/>
    <lineage>
        <taxon>Eukaryota</taxon>
        <taxon>Fungi</taxon>
        <taxon>Dikarya</taxon>
        <taxon>Basidiomycota</taxon>
        <taxon>Agaricomycotina</taxon>
        <taxon>Agaricomycetes</taxon>
        <taxon>Agaricomycetidae</taxon>
        <taxon>Boletales</taxon>
        <taxon>Suillineae</taxon>
        <taxon>Suillaceae</taxon>
        <taxon>Suillus</taxon>
    </lineage>
</organism>
<evidence type="ECO:0000313" key="3">
    <source>
        <dbReference type="Proteomes" id="UP001195769"/>
    </source>
</evidence>
<dbReference type="InterPro" id="IPR041078">
    <property type="entry name" value="Plavaka"/>
</dbReference>
<accession>A0AAD4EJZ8</accession>
<dbReference type="GeneID" id="64657871"/>